<dbReference type="Gene3D" id="1.20.1050.10">
    <property type="match status" value="1"/>
</dbReference>
<evidence type="ECO:0000256" key="6">
    <source>
        <dbReference type="SAM" id="MobiDB-lite"/>
    </source>
</evidence>
<dbReference type="GO" id="GO:0004364">
    <property type="term" value="F:glutathione transferase activity"/>
    <property type="evidence" value="ECO:0007669"/>
    <property type="project" value="UniProtKB-UniRule"/>
</dbReference>
<dbReference type="InterPro" id="IPR005442">
    <property type="entry name" value="GST_omega"/>
</dbReference>
<sequence length="239" mass="27694">MVTGDSPGFSKGSQPPPETNEPRRLYSMRFCPFSQRARLALNFKELSYDVVNIDLRDKPDWYFAKNPLGKVPMLEEKGNDKGIFESLIIAEYLDDNYHAKNPLLPTDNPLKRAQQKMLVEVITSKITDGWHALMLNEDEEKKAVLGKNLDYIEELAAKELQKTFFGGENVGFIDLMIWPWFERLPAVEKFRGVPFNAERHPKLTAWCAKMRDHPQIKTSIYPTELHLQYFQTRNFNVGL</sequence>
<dbReference type="InterPro" id="IPR045073">
    <property type="entry name" value="Omega/Tau-like"/>
</dbReference>
<dbReference type="GO" id="GO:0045174">
    <property type="term" value="F:glutathione dehydrogenase (ascorbate) activity"/>
    <property type="evidence" value="ECO:0007669"/>
    <property type="project" value="UniProtKB-UniRule"/>
</dbReference>
<dbReference type="InterPro" id="IPR036249">
    <property type="entry name" value="Thioredoxin-like_sf"/>
</dbReference>
<evidence type="ECO:0000256" key="4">
    <source>
        <dbReference type="ARBA" id="ARBA00047960"/>
    </source>
</evidence>
<dbReference type="PRINTS" id="PR01625">
    <property type="entry name" value="GSTRNSFRASEO"/>
</dbReference>
<comment type="catalytic activity">
    <reaction evidence="5">
        <text>L-dehydroascorbate + 2 glutathione = glutathione disulfide + L-ascorbate</text>
        <dbReference type="Rhea" id="RHEA:24424"/>
        <dbReference type="ChEBI" id="CHEBI:38290"/>
        <dbReference type="ChEBI" id="CHEBI:57925"/>
        <dbReference type="ChEBI" id="CHEBI:58297"/>
        <dbReference type="ChEBI" id="CHEBI:58539"/>
        <dbReference type="EC" id="1.8.5.1"/>
    </reaction>
</comment>
<dbReference type="PANTHER" id="PTHR43968">
    <property type="match status" value="1"/>
</dbReference>
<comment type="catalytic activity">
    <reaction evidence="4 5">
        <text>RX + glutathione = an S-substituted glutathione + a halide anion + H(+)</text>
        <dbReference type="Rhea" id="RHEA:16437"/>
        <dbReference type="ChEBI" id="CHEBI:15378"/>
        <dbReference type="ChEBI" id="CHEBI:16042"/>
        <dbReference type="ChEBI" id="CHEBI:17792"/>
        <dbReference type="ChEBI" id="CHEBI:57925"/>
        <dbReference type="ChEBI" id="CHEBI:90779"/>
        <dbReference type="EC" id="2.5.1.18"/>
    </reaction>
</comment>
<comment type="catalytic activity">
    <reaction evidence="5">
        <text>methylarsonate + 2 glutathione + H(+) = methylarsonous acid + glutathione disulfide + H2O</text>
        <dbReference type="Rhea" id="RHEA:15969"/>
        <dbReference type="ChEBI" id="CHEBI:15377"/>
        <dbReference type="ChEBI" id="CHEBI:15378"/>
        <dbReference type="ChEBI" id="CHEBI:17826"/>
        <dbReference type="ChEBI" id="CHEBI:33409"/>
        <dbReference type="ChEBI" id="CHEBI:57925"/>
        <dbReference type="ChEBI" id="CHEBI:58297"/>
        <dbReference type="EC" id="1.20.4.2"/>
    </reaction>
</comment>
<name>A0A1W0XE02_HYPEX</name>
<keyword evidence="10" id="KW-1185">Reference proteome</keyword>
<dbReference type="GO" id="GO:0005737">
    <property type="term" value="C:cytoplasm"/>
    <property type="evidence" value="ECO:0007669"/>
    <property type="project" value="InterPro"/>
</dbReference>
<protein>
    <recommendedName>
        <fullName evidence="5">Glutathione S-transferase omega</fullName>
        <shortName evidence="5">GSTO</shortName>
        <ecNumber evidence="5">1.20.4.2</ecNumber>
        <ecNumber evidence="5">1.8.5.1</ecNumber>
        <ecNumber evidence="5">2.5.1.18</ecNumber>
    </recommendedName>
    <alternativeName>
        <fullName evidence="5">Glutathione-dependent dehydroascorbate reductase</fullName>
    </alternativeName>
    <alternativeName>
        <fullName evidence="5">Monomethylarsonic acid reductase</fullName>
    </alternativeName>
</protein>
<feature type="domain" description="GST C-terminal" evidence="8">
    <location>
        <begin position="108"/>
        <end position="230"/>
    </location>
</feature>
<evidence type="ECO:0000256" key="2">
    <source>
        <dbReference type="ARBA" id="ARBA00022679"/>
    </source>
</evidence>
<comment type="function">
    <text evidence="5">Exhibits glutathione-dependent thiol transferase activity. Has high dehydroascorbate reductase activity and may contribute to the recycling of ascorbic acid. Participates in the biotransformation of inorganic arsenic and reduces monomethylarsonic acid (MMA).</text>
</comment>
<keyword evidence="2 5" id="KW-0808">Transferase</keyword>
<organism evidence="9 10">
    <name type="scientific">Hypsibius exemplaris</name>
    <name type="common">Freshwater tardigrade</name>
    <dbReference type="NCBI Taxonomy" id="2072580"/>
    <lineage>
        <taxon>Eukaryota</taxon>
        <taxon>Metazoa</taxon>
        <taxon>Ecdysozoa</taxon>
        <taxon>Tardigrada</taxon>
        <taxon>Eutardigrada</taxon>
        <taxon>Parachela</taxon>
        <taxon>Hypsibioidea</taxon>
        <taxon>Hypsibiidae</taxon>
        <taxon>Hypsibius</taxon>
    </lineage>
</organism>
<evidence type="ECO:0000259" key="8">
    <source>
        <dbReference type="PROSITE" id="PS50405"/>
    </source>
</evidence>
<dbReference type="OrthoDB" id="4951845at2759"/>
<evidence type="ECO:0000259" key="7">
    <source>
        <dbReference type="PROSITE" id="PS50404"/>
    </source>
</evidence>
<dbReference type="EC" id="1.8.5.1" evidence="5"/>
<dbReference type="InterPro" id="IPR004045">
    <property type="entry name" value="Glutathione_S-Trfase_N"/>
</dbReference>
<dbReference type="PROSITE" id="PS50404">
    <property type="entry name" value="GST_NTER"/>
    <property type="match status" value="1"/>
</dbReference>
<comment type="similarity">
    <text evidence="1 5">Belongs to the GST superfamily. Omega family.</text>
</comment>
<evidence type="ECO:0000313" key="10">
    <source>
        <dbReference type="Proteomes" id="UP000192578"/>
    </source>
</evidence>
<evidence type="ECO:0000313" key="9">
    <source>
        <dbReference type="EMBL" id="OQV25592.1"/>
    </source>
</evidence>
<dbReference type="PANTHER" id="PTHR43968:SF6">
    <property type="entry name" value="GLUTATHIONE S-TRANSFERASE OMEGA"/>
    <property type="match status" value="1"/>
</dbReference>
<keyword evidence="3 5" id="KW-0560">Oxidoreductase</keyword>
<dbReference type="InterPro" id="IPR010987">
    <property type="entry name" value="Glutathione-S-Trfase_C-like"/>
</dbReference>
<dbReference type="SFLD" id="SFLDG00358">
    <property type="entry name" value="Main_(cytGST)"/>
    <property type="match status" value="1"/>
</dbReference>
<dbReference type="EC" id="2.5.1.18" evidence="5"/>
<accession>A0A1W0XE02</accession>
<feature type="domain" description="GST N-terminal" evidence="7">
    <location>
        <begin position="21"/>
        <end position="101"/>
    </location>
</feature>
<evidence type="ECO:0000256" key="1">
    <source>
        <dbReference type="ARBA" id="ARBA00011067"/>
    </source>
</evidence>
<dbReference type="AlphaFoldDB" id="A0A1W0XE02"/>
<comment type="caution">
    <text evidence="9">The sequence shown here is derived from an EMBL/GenBank/DDBJ whole genome shotgun (WGS) entry which is preliminary data.</text>
</comment>
<dbReference type="InterPro" id="IPR040079">
    <property type="entry name" value="Glutathione_S-Trfase"/>
</dbReference>
<dbReference type="Pfam" id="PF13410">
    <property type="entry name" value="GST_C_2"/>
    <property type="match status" value="1"/>
</dbReference>
<dbReference type="InterPro" id="IPR036282">
    <property type="entry name" value="Glutathione-S-Trfase_C_sf"/>
</dbReference>
<evidence type="ECO:0000256" key="5">
    <source>
        <dbReference type="RuleBase" id="RU368071"/>
    </source>
</evidence>
<dbReference type="EMBL" id="MTYJ01000002">
    <property type="protein sequence ID" value="OQV25592.1"/>
    <property type="molecule type" value="Genomic_DNA"/>
</dbReference>
<dbReference type="SFLD" id="SFLDS00019">
    <property type="entry name" value="Glutathione_Transferase_(cytos"/>
    <property type="match status" value="1"/>
</dbReference>
<feature type="region of interest" description="Disordered" evidence="6">
    <location>
        <begin position="1"/>
        <end position="24"/>
    </location>
</feature>
<evidence type="ECO:0000256" key="3">
    <source>
        <dbReference type="ARBA" id="ARBA00023002"/>
    </source>
</evidence>
<reference evidence="10" key="1">
    <citation type="submission" date="2017-01" db="EMBL/GenBank/DDBJ databases">
        <title>Comparative genomics of anhydrobiosis in the tardigrade Hypsibius dujardini.</title>
        <authorList>
            <person name="Yoshida Y."/>
            <person name="Koutsovoulos G."/>
            <person name="Laetsch D."/>
            <person name="Stevens L."/>
            <person name="Kumar S."/>
            <person name="Horikawa D."/>
            <person name="Ishino K."/>
            <person name="Komine S."/>
            <person name="Tomita M."/>
            <person name="Blaxter M."/>
            <person name="Arakawa K."/>
        </authorList>
    </citation>
    <scope>NUCLEOTIDE SEQUENCE [LARGE SCALE GENOMIC DNA]</scope>
    <source>
        <strain evidence="10">Z151</strain>
    </source>
</reference>
<dbReference type="Gene3D" id="3.40.30.10">
    <property type="entry name" value="Glutaredoxin"/>
    <property type="match status" value="1"/>
</dbReference>
<dbReference type="Pfam" id="PF13417">
    <property type="entry name" value="GST_N_3"/>
    <property type="match status" value="1"/>
</dbReference>
<dbReference type="FunFam" id="3.40.30.10:FF:000123">
    <property type="entry name" value="Glutathione transferase o1"/>
    <property type="match status" value="1"/>
</dbReference>
<dbReference type="SUPFAM" id="SSF52833">
    <property type="entry name" value="Thioredoxin-like"/>
    <property type="match status" value="1"/>
</dbReference>
<dbReference type="FunFam" id="1.20.1050.10:FF:000009">
    <property type="entry name" value="Glutathione S-transferase omega-1"/>
    <property type="match status" value="1"/>
</dbReference>
<dbReference type="EC" id="1.20.4.2" evidence="5"/>
<dbReference type="GO" id="GO:0006749">
    <property type="term" value="P:glutathione metabolic process"/>
    <property type="evidence" value="ECO:0007669"/>
    <property type="project" value="UniProtKB-UniRule"/>
</dbReference>
<gene>
    <name evidence="9" type="ORF">BV898_00528</name>
</gene>
<dbReference type="SFLD" id="SFLDG01152">
    <property type="entry name" value="Main.3:_Omega-_and_Tau-like"/>
    <property type="match status" value="1"/>
</dbReference>
<dbReference type="SUPFAM" id="SSF47616">
    <property type="entry name" value="GST C-terminal domain-like"/>
    <property type="match status" value="1"/>
</dbReference>
<dbReference type="GO" id="GO:0050610">
    <property type="term" value="F:methylarsonate reductase activity"/>
    <property type="evidence" value="ECO:0007669"/>
    <property type="project" value="UniProtKB-UniRule"/>
</dbReference>
<dbReference type="InterPro" id="IPR050983">
    <property type="entry name" value="GST_Omega/HSP26"/>
</dbReference>
<dbReference type="Proteomes" id="UP000192578">
    <property type="component" value="Unassembled WGS sequence"/>
</dbReference>
<proteinExistence type="inferred from homology"/>
<dbReference type="PROSITE" id="PS50405">
    <property type="entry name" value="GST_CTER"/>
    <property type="match status" value="1"/>
</dbReference>